<name>A0AAU7DBP3_9BACT</name>
<accession>A0AAU7DBP3</accession>
<organism evidence="1">
    <name type="scientific">Edaphobacter paludis</name>
    <dbReference type="NCBI Taxonomy" id="3035702"/>
    <lineage>
        <taxon>Bacteria</taxon>
        <taxon>Pseudomonadati</taxon>
        <taxon>Acidobacteriota</taxon>
        <taxon>Terriglobia</taxon>
        <taxon>Terriglobales</taxon>
        <taxon>Acidobacteriaceae</taxon>
        <taxon>Edaphobacter</taxon>
    </lineage>
</organism>
<protein>
    <submittedName>
        <fullName evidence="1">Uncharacterized protein</fullName>
    </submittedName>
</protein>
<sequence>MSEQSDIFTDNYLVQSEYRRFTTKLNEVLHDILKHGYGEAMIRISISKENKRMIVFEAGKSYQYTVHLSEMQN</sequence>
<reference evidence="1" key="1">
    <citation type="submission" date="2023-03" db="EMBL/GenBank/DDBJ databases">
        <title>Edaphobacter sp.</title>
        <authorList>
            <person name="Huber K.J."/>
            <person name="Papendorf J."/>
            <person name="Pilke C."/>
            <person name="Bunk B."/>
            <person name="Sproeer C."/>
            <person name="Pester M."/>
        </authorList>
    </citation>
    <scope>NUCLEOTIDE SEQUENCE</scope>
    <source>
        <strain evidence="1">DSM 109920</strain>
    </source>
</reference>
<dbReference type="EMBL" id="CP121195">
    <property type="protein sequence ID" value="XBH14757.1"/>
    <property type="molecule type" value="Genomic_DNA"/>
</dbReference>
<dbReference type="AlphaFoldDB" id="A0AAU7DBP3"/>
<gene>
    <name evidence="1" type="ORF">P8936_06265</name>
</gene>
<evidence type="ECO:0000313" key="1">
    <source>
        <dbReference type="EMBL" id="XBH14757.1"/>
    </source>
</evidence>
<dbReference type="RefSeq" id="WP_348270029.1">
    <property type="nucleotide sequence ID" value="NZ_CP121195.1"/>
</dbReference>
<proteinExistence type="predicted"/>